<evidence type="ECO:0000313" key="1">
    <source>
        <dbReference type="EMBL" id="JAG50840.1"/>
    </source>
</evidence>
<accession>A0A0K8SDH4</accession>
<name>A0A0K8SDH4_LYGHE</name>
<sequence length="121" mass="14139">TDKYGNAITDGRGNVITDKRKMEKEIHGGVKDLGGTDKFQDGKWNKESKLAHQLAMERAKARLKEKKALHLREAKMMRELRKKLPHGVMGDFMKWGFNAIQSLKDKSWYKKQKERSGRPRW</sequence>
<reference evidence="1" key="1">
    <citation type="submission" date="2014-09" db="EMBL/GenBank/DDBJ databases">
        <authorList>
            <person name="Magalhaes I.L.F."/>
            <person name="Oliveira U."/>
            <person name="Santos F.R."/>
            <person name="Vidigal T.H.D.A."/>
            <person name="Brescovit A.D."/>
            <person name="Santos A.J."/>
        </authorList>
    </citation>
    <scope>NUCLEOTIDE SEQUENCE</scope>
</reference>
<feature type="non-terminal residue" evidence="1">
    <location>
        <position position="1"/>
    </location>
</feature>
<dbReference type="EMBL" id="GBRD01014986">
    <property type="protein sequence ID" value="JAG50840.1"/>
    <property type="molecule type" value="Transcribed_RNA"/>
</dbReference>
<dbReference type="AlphaFoldDB" id="A0A0K8SDH4"/>
<protein>
    <submittedName>
        <fullName evidence="1">Uncharacterized protein</fullName>
    </submittedName>
</protein>
<organism evidence="1">
    <name type="scientific">Lygus hesperus</name>
    <name type="common">Western plant bug</name>
    <dbReference type="NCBI Taxonomy" id="30085"/>
    <lineage>
        <taxon>Eukaryota</taxon>
        <taxon>Metazoa</taxon>
        <taxon>Ecdysozoa</taxon>
        <taxon>Arthropoda</taxon>
        <taxon>Hexapoda</taxon>
        <taxon>Insecta</taxon>
        <taxon>Pterygota</taxon>
        <taxon>Neoptera</taxon>
        <taxon>Paraneoptera</taxon>
        <taxon>Hemiptera</taxon>
        <taxon>Heteroptera</taxon>
        <taxon>Panheteroptera</taxon>
        <taxon>Cimicomorpha</taxon>
        <taxon>Miridae</taxon>
        <taxon>Mirini</taxon>
        <taxon>Lygus</taxon>
    </lineage>
</organism>
<proteinExistence type="predicted"/>